<dbReference type="EMBL" id="FNCH01000001">
    <property type="protein sequence ID" value="SDF79662.1"/>
    <property type="molecule type" value="Genomic_DNA"/>
</dbReference>
<dbReference type="AlphaFoldDB" id="A0A1G7P034"/>
<protein>
    <submittedName>
        <fullName evidence="2">Uncharacterized protein</fullName>
    </submittedName>
</protein>
<dbReference type="STRING" id="405671.SAMN05421827_101580"/>
<keyword evidence="3" id="KW-1185">Reference proteome</keyword>
<reference evidence="3" key="1">
    <citation type="submission" date="2016-10" db="EMBL/GenBank/DDBJ databases">
        <authorList>
            <person name="Varghese N."/>
            <person name="Submissions S."/>
        </authorList>
    </citation>
    <scope>NUCLEOTIDE SEQUENCE [LARGE SCALE GENOMIC DNA]</scope>
    <source>
        <strain evidence="3">DSM 17933</strain>
    </source>
</reference>
<evidence type="ECO:0000256" key="1">
    <source>
        <dbReference type="SAM" id="Phobius"/>
    </source>
</evidence>
<sequence length="222" mass="24253">MKNGKNWYFFWLILAIALTLYYYARKTMKILPPKAFSPKANLIRKPLSSFWAALCIIIITICLSACSKEDDGGGTPSEDYYFRAKIGGKAVNFHSVNFQGGGDDNRFEHIVIGGDETSYSGSGPLPPSLDFELWRLGGNITAGTYATPVEKDMIARYAIQKSDGTLVYNTSSSNDVFTVKIEAISKTGIKGAFSGTVRNSAGEAINITDGTFNLPYETIINP</sequence>
<name>A0A1G7P034_9SPHI</name>
<keyword evidence="1" id="KW-1133">Transmembrane helix</keyword>
<gene>
    <name evidence="2" type="ORF">SAMN05421827_101580</name>
</gene>
<evidence type="ECO:0000313" key="2">
    <source>
        <dbReference type="EMBL" id="SDF79662.1"/>
    </source>
</evidence>
<accession>A0A1G7P034</accession>
<evidence type="ECO:0000313" key="3">
    <source>
        <dbReference type="Proteomes" id="UP000199643"/>
    </source>
</evidence>
<proteinExistence type="predicted"/>
<organism evidence="2 3">
    <name type="scientific">Pedobacter terrae</name>
    <dbReference type="NCBI Taxonomy" id="405671"/>
    <lineage>
        <taxon>Bacteria</taxon>
        <taxon>Pseudomonadati</taxon>
        <taxon>Bacteroidota</taxon>
        <taxon>Sphingobacteriia</taxon>
        <taxon>Sphingobacteriales</taxon>
        <taxon>Sphingobacteriaceae</taxon>
        <taxon>Pedobacter</taxon>
    </lineage>
</organism>
<dbReference type="Proteomes" id="UP000199643">
    <property type="component" value="Unassembled WGS sequence"/>
</dbReference>
<feature type="transmembrane region" description="Helical" evidence="1">
    <location>
        <begin position="7"/>
        <end position="24"/>
    </location>
</feature>
<keyword evidence="1" id="KW-0812">Transmembrane</keyword>
<keyword evidence="1" id="KW-0472">Membrane</keyword>